<proteinExistence type="predicted"/>
<evidence type="ECO:0000313" key="8">
    <source>
        <dbReference type="Proteomes" id="UP000035425"/>
    </source>
</evidence>
<dbReference type="Gene3D" id="3.40.366.10">
    <property type="entry name" value="Malonyl-Coenzyme A Acyl Carrier Protein, domain 2"/>
    <property type="match status" value="1"/>
</dbReference>
<comment type="caution">
    <text evidence="7">The sequence shown here is derived from an EMBL/GenBank/DDBJ whole genome shotgun (WGS) entry which is preliminary data.</text>
</comment>
<organism evidence="7 8">
    <name type="scientific">Protofrankia coriariae</name>
    <dbReference type="NCBI Taxonomy" id="1562887"/>
    <lineage>
        <taxon>Bacteria</taxon>
        <taxon>Bacillati</taxon>
        <taxon>Actinomycetota</taxon>
        <taxon>Actinomycetes</taxon>
        <taxon>Frankiales</taxon>
        <taxon>Frankiaceae</taxon>
        <taxon>Protofrankia</taxon>
    </lineage>
</organism>
<evidence type="ECO:0000256" key="5">
    <source>
        <dbReference type="SAM" id="MobiDB-lite"/>
    </source>
</evidence>
<dbReference type="InterPro" id="IPR016036">
    <property type="entry name" value="Malonyl_transacylase_ACP-bd"/>
</dbReference>
<dbReference type="Pfam" id="PF00698">
    <property type="entry name" value="Acyl_transf_1"/>
    <property type="match status" value="1"/>
</dbReference>
<name>A0ABR5F8B7_9ACTN</name>
<gene>
    <name evidence="7" type="ORF">FrCorBMG51_02105</name>
</gene>
<evidence type="ECO:0000256" key="3">
    <source>
        <dbReference type="ARBA" id="ARBA00023315"/>
    </source>
</evidence>
<keyword evidence="3" id="KW-0012">Acyltransferase</keyword>
<dbReference type="InterPro" id="IPR016035">
    <property type="entry name" value="Acyl_Trfase/lysoPLipase"/>
</dbReference>
<dbReference type="InterPro" id="IPR001227">
    <property type="entry name" value="Ac_transferase_dom_sf"/>
</dbReference>
<keyword evidence="8" id="KW-1185">Reference proteome</keyword>
<dbReference type="SUPFAM" id="SSF55048">
    <property type="entry name" value="Probable ACP-binding domain of malonyl-CoA ACP transacylase"/>
    <property type="match status" value="1"/>
</dbReference>
<evidence type="ECO:0000313" key="7">
    <source>
        <dbReference type="EMBL" id="KLL12913.1"/>
    </source>
</evidence>
<dbReference type="InterPro" id="IPR050858">
    <property type="entry name" value="Mal-CoA-ACP_Trans/PKS_FabD"/>
</dbReference>
<reference evidence="7 8" key="1">
    <citation type="submission" date="2014-12" db="EMBL/GenBank/DDBJ databases">
        <title>Frankia sp. BMG5.1 draft genome.</title>
        <authorList>
            <person name="Gtari M."/>
            <person name="Ghodhbane-Gtari F."/>
            <person name="Nouioui I."/>
            <person name="Ktari A."/>
            <person name="Hezbri K."/>
            <person name="Mimouni W."/>
            <person name="Sbissi I."/>
            <person name="Ayari A."/>
            <person name="Yamanaka T."/>
            <person name="Normand P."/>
            <person name="Tisa L.S."/>
            <person name="Boudabous A."/>
        </authorList>
    </citation>
    <scope>NUCLEOTIDE SEQUENCE [LARGE SCALE GENOMIC DNA]</scope>
    <source>
        <strain evidence="7 8">BMG5.1</strain>
    </source>
</reference>
<dbReference type="PANTHER" id="PTHR42681">
    <property type="entry name" value="MALONYL-COA-ACYL CARRIER PROTEIN TRANSACYLASE, MITOCHONDRIAL"/>
    <property type="match status" value="1"/>
</dbReference>
<dbReference type="RefSeq" id="WP_047221417.1">
    <property type="nucleotide sequence ID" value="NZ_JWIO01000002.1"/>
</dbReference>
<protein>
    <recommendedName>
        <fullName evidence="1">[acyl-carrier-protein] S-malonyltransferase</fullName>
        <ecNumber evidence="1">2.3.1.39</ecNumber>
    </recommendedName>
</protein>
<dbReference type="PANTHER" id="PTHR42681:SF1">
    <property type="entry name" value="MALONYL-COA-ACYL CARRIER PROTEIN TRANSACYLASE, MITOCHONDRIAL"/>
    <property type="match status" value="1"/>
</dbReference>
<accession>A0ABR5F8B7</accession>
<feature type="compositionally biased region" description="Low complexity" evidence="5">
    <location>
        <begin position="318"/>
        <end position="333"/>
    </location>
</feature>
<evidence type="ECO:0000256" key="4">
    <source>
        <dbReference type="ARBA" id="ARBA00048462"/>
    </source>
</evidence>
<dbReference type="Proteomes" id="UP000035425">
    <property type="component" value="Unassembled WGS sequence"/>
</dbReference>
<dbReference type="EMBL" id="JWIO01000002">
    <property type="protein sequence ID" value="KLL12913.1"/>
    <property type="molecule type" value="Genomic_DNA"/>
</dbReference>
<dbReference type="Gene3D" id="3.30.70.250">
    <property type="entry name" value="Malonyl-CoA ACP transacylase, ACP-binding"/>
    <property type="match status" value="1"/>
</dbReference>
<keyword evidence="2" id="KW-0808">Transferase</keyword>
<dbReference type="EC" id="2.3.1.39" evidence="1"/>
<dbReference type="SMART" id="SM00827">
    <property type="entry name" value="PKS_AT"/>
    <property type="match status" value="1"/>
</dbReference>
<feature type="domain" description="Malonyl-CoA:ACP transacylase (MAT)" evidence="6">
    <location>
        <begin position="5"/>
        <end position="328"/>
    </location>
</feature>
<sequence length="333" mass="34011">MLAILAPGQGAQTPGQLKPWLEIGGVEPRLRWWSAAVGIDLVDVGRDGSAETIRDTAVAQPLIVATGLVAAEQLSLPRTGNLLVAGHSVGEITASVLAGALDAESALLFVALRGRAMAEAAGRVPTGMTAVVGGDPDEVTEHLRRLDLTAANRNGAGQIVAAGSLEALARLAEEPPPRARLRPLSVAGAFHTHFMQPASDQLAGVAPGLRPRTPVVAQLSNADGNVIDNGPELVQHLVDQVAAPVRWDLCLARMRDLGVTAIVELPPAGTLAGIAKRELTGVQILAVKTPDDLPAARELIARHTDAPSGGDPDGGGDPAAASSTAAGLVGATR</sequence>
<dbReference type="InterPro" id="IPR014043">
    <property type="entry name" value="Acyl_transferase_dom"/>
</dbReference>
<evidence type="ECO:0000259" key="6">
    <source>
        <dbReference type="SMART" id="SM00827"/>
    </source>
</evidence>
<evidence type="ECO:0000256" key="1">
    <source>
        <dbReference type="ARBA" id="ARBA00013258"/>
    </source>
</evidence>
<evidence type="ECO:0000256" key="2">
    <source>
        <dbReference type="ARBA" id="ARBA00022679"/>
    </source>
</evidence>
<comment type="catalytic activity">
    <reaction evidence="4">
        <text>holo-[ACP] + malonyl-CoA = malonyl-[ACP] + CoA</text>
        <dbReference type="Rhea" id="RHEA:41792"/>
        <dbReference type="Rhea" id="RHEA-COMP:9623"/>
        <dbReference type="Rhea" id="RHEA-COMP:9685"/>
        <dbReference type="ChEBI" id="CHEBI:57287"/>
        <dbReference type="ChEBI" id="CHEBI:57384"/>
        <dbReference type="ChEBI" id="CHEBI:64479"/>
        <dbReference type="ChEBI" id="CHEBI:78449"/>
        <dbReference type="EC" id="2.3.1.39"/>
    </reaction>
</comment>
<feature type="region of interest" description="Disordered" evidence="5">
    <location>
        <begin position="303"/>
        <end position="333"/>
    </location>
</feature>
<dbReference type="SUPFAM" id="SSF52151">
    <property type="entry name" value="FabD/lysophospholipase-like"/>
    <property type="match status" value="1"/>
</dbReference>